<feature type="domain" description="Amino acid transporter transmembrane" evidence="12">
    <location>
        <begin position="108"/>
        <end position="161"/>
    </location>
</feature>
<feature type="region of interest" description="Disordered" evidence="9">
    <location>
        <begin position="40"/>
        <end position="60"/>
    </location>
</feature>
<dbReference type="InterPro" id="IPR013057">
    <property type="entry name" value="AA_transpt_TM"/>
</dbReference>
<evidence type="ECO:0000256" key="5">
    <source>
        <dbReference type="ARBA" id="ARBA00022692"/>
    </source>
</evidence>
<keyword evidence="7 10" id="KW-1133">Transmembrane helix</keyword>
<reference evidence="13" key="2">
    <citation type="submission" date="2021-10" db="EMBL/GenBank/DDBJ databases">
        <title>Phylogenomics reveals ancestral predisposition of the termite-cultivated fungus Termitomyces towards a domesticated lifestyle.</title>
        <authorList>
            <person name="Auxier B."/>
            <person name="Grum-Grzhimaylo A."/>
            <person name="Cardenas M.E."/>
            <person name="Lodge J.D."/>
            <person name="Laessoe T."/>
            <person name="Pedersen O."/>
            <person name="Smith M.E."/>
            <person name="Kuyper T.W."/>
            <person name="Franco-Molano E.A."/>
            <person name="Baroni T.J."/>
            <person name="Aanen D.K."/>
        </authorList>
    </citation>
    <scope>NUCLEOTIDE SEQUENCE</scope>
    <source>
        <strain evidence="13">D49</strain>
    </source>
</reference>
<organism evidence="13 14">
    <name type="scientific">Sphagnurus paluster</name>
    <dbReference type="NCBI Taxonomy" id="117069"/>
    <lineage>
        <taxon>Eukaryota</taxon>
        <taxon>Fungi</taxon>
        <taxon>Dikarya</taxon>
        <taxon>Basidiomycota</taxon>
        <taxon>Agaricomycotina</taxon>
        <taxon>Agaricomycetes</taxon>
        <taxon>Agaricomycetidae</taxon>
        <taxon>Agaricales</taxon>
        <taxon>Tricholomatineae</taxon>
        <taxon>Lyophyllaceae</taxon>
        <taxon>Sphagnurus</taxon>
    </lineage>
</organism>
<evidence type="ECO:0000256" key="10">
    <source>
        <dbReference type="SAM" id="Phobius"/>
    </source>
</evidence>
<feature type="signal peptide" evidence="11">
    <location>
        <begin position="1"/>
        <end position="20"/>
    </location>
</feature>
<reference evidence="13" key="1">
    <citation type="submission" date="2021-02" db="EMBL/GenBank/DDBJ databases">
        <authorList>
            <person name="Nieuwenhuis M."/>
            <person name="Van De Peppel L.J.J."/>
        </authorList>
    </citation>
    <scope>NUCLEOTIDE SEQUENCE</scope>
    <source>
        <strain evidence="13">D49</strain>
    </source>
</reference>
<comment type="similarity">
    <text evidence="2">Belongs to the amino acid/polyamine transporter 2 family.</text>
</comment>
<feature type="compositionally biased region" description="Acidic residues" evidence="9">
    <location>
        <begin position="43"/>
        <end position="55"/>
    </location>
</feature>
<feature type="transmembrane region" description="Helical" evidence="10">
    <location>
        <begin position="147"/>
        <end position="169"/>
    </location>
</feature>
<name>A0A9P7K3Y9_9AGAR</name>
<dbReference type="Pfam" id="PF01490">
    <property type="entry name" value="Aa_trans"/>
    <property type="match status" value="2"/>
</dbReference>
<feature type="transmembrane region" description="Helical" evidence="10">
    <location>
        <begin position="107"/>
        <end position="127"/>
    </location>
</feature>
<evidence type="ECO:0000313" key="13">
    <source>
        <dbReference type="EMBL" id="KAG5637286.1"/>
    </source>
</evidence>
<dbReference type="AlphaFoldDB" id="A0A9P7K3Y9"/>
<keyword evidence="14" id="KW-1185">Reference proteome</keyword>
<accession>A0A9P7K3Y9</accession>
<evidence type="ECO:0000259" key="12">
    <source>
        <dbReference type="Pfam" id="PF01490"/>
    </source>
</evidence>
<comment type="caution">
    <text evidence="13">The sequence shown here is derived from an EMBL/GenBank/DDBJ whole genome shotgun (WGS) entry which is preliminary data.</text>
</comment>
<protein>
    <recommendedName>
        <fullName evidence="12">Amino acid transporter transmembrane domain-containing protein</fullName>
    </recommendedName>
</protein>
<evidence type="ECO:0000256" key="1">
    <source>
        <dbReference type="ARBA" id="ARBA00004128"/>
    </source>
</evidence>
<evidence type="ECO:0000256" key="8">
    <source>
        <dbReference type="ARBA" id="ARBA00023136"/>
    </source>
</evidence>
<proteinExistence type="inferred from homology"/>
<keyword evidence="11" id="KW-0732">Signal</keyword>
<dbReference type="PANTHER" id="PTHR22950:SF678">
    <property type="entry name" value="VACUOLAR AMINO ACID TRANSPORTER 5-RELATED"/>
    <property type="match status" value="1"/>
</dbReference>
<dbReference type="GO" id="GO:0005313">
    <property type="term" value="F:L-glutamate transmembrane transporter activity"/>
    <property type="evidence" value="ECO:0007669"/>
    <property type="project" value="TreeGrafter"/>
</dbReference>
<keyword evidence="3" id="KW-0813">Transport</keyword>
<keyword evidence="6" id="KW-0029">Amino-acid transport</keyword>
<dbReference type="GO" id="GO:0005290">
    <property type="term" value="F:L-histidine transmembrane transporter activity"/>
    <property type="evidence" value="ECO:0007669"/>
    <property type="project" value="TreeGrafter"/>
</dbReference>
<dbReference type="GO" id="GO:0005302">
    <property type="term" value="F:L-tyrosine transmembrane transporter activity"/>
    <property type="evidence" value="ECO:0007669"/>
    <property type="project" value="TreeGrafter"/>
</dbReference>
<dbReference type="GO" id="GO:0015194">
    <property type="term" value="F:L-serine transmembrane transporter activity"/>
    <property type="evidence" value="ECO:0007669"/>
    <property type="project" value="TreeGrafter"/>
</dbReference>
<evidence type="ECO:0000256" key="3">
    <source>
        <dbReference type="ARBA" id="ARBA00022448"/>
    </source>
</evidence>
<keyword evidence="4" id="KW-0926">Vacuole</keyword>
<dbReference type="OrthoDB" id="438545at2759"/>
<comment type="subcellular location">
    <subcellularLocation>
        <location evidence="1">Vacuole membrane</location>
        <topology evidence="1">Multi-pass membrane protein</topology>
    </subcellularLocation>
</comment>
<evidence type="ECO:0000313" key="14">
    <source>
        <dbReference type="Proteomes" id="UP000717328"/>
    </source>
</evidence>
<dbReference type="GO" id="GO:0000329">
    <property type="term" value="C:fungal-type vacuole membrane"/>
    <property type="evidence" value="ECO:0007669"/>
    <property type="project" value="TreeGrafter"/>
</dbReference>
<gene>
    <name evidence="13" type="ORF">H0H81_005081</name>
</gene>
<dbReference type="EMBL" id="JABCKI010005842">
    <property type="protein sequence ID" value="KAG5637286.1"/>
    <property type="molecule type" value="Genomic_DNA"/>
</dbReference>
<dbReference type="GO" id="GO:0015189">
    <property type="term" value="F:L-lysine transmembrane transporter activity"/>
    <property type="evidence" value="ECO:0007669"/>
    <property type="project" value="TreeGrafter"/>
</dbReference>
<evidence type="ECO:0000256" key="4">
    <source>
        <dbReference type="ARBA" id="ARBA00022554"/>
    </source>
</evidence>
<dbReference type="GO" id="GO:0061459">
    <property type="term" value="F:L-arginine transmembrane transporter activity"/>
    <property type="evidence" value="ECO:0007669"/>
    <property type="project" value="TreeGrafter"/>
</dbReference>
<keyword evidence="5 10" id="KW-0812">Transmembrane</keyword>
<feature type="transmembrane region" description="Helical" evidence="10">
    <location>
        <begin position="68"/>
        <end position="86"/>
    </location>
</feature>
<evidence type="ECO:0000256" key="6">
    <source>
        <dbReference type="ARBA" id="ARBA00022970"/>
    </source>
</evidence>
<evidence type="ECO:0000256" key="9">
    <source>
        <dbReference type="SAM" id="MobiDB-lite"/>
    </source>
</evidence>
<evidence type="ECO:0000256" key="11">
    <source>
        <dbReference type="SAM" id="SignalP"/>
    </source>
</evidence>
<evidence type="ECO:0000256" key="2">
    <source>
        <dbReference type="ARBA" id="ARBA00008066"/>
    </source>
</evidence>
<sequence length="173" mass="19157">MGQLAIVILVLFSYPLQVHPCRNCLDKVFHAGHVHPPVKTVADAEDEEEEEEEVEDAHAESEMSSLKHTLLTSAIIVCGFTIAYLVDDLQMGKCPFFCCASTHGLMWDAVLSFVGSTGSTTISFILPGLMYWKLTRDDPAKQAMNRAALGLAIYGAFIFMFWCVCCRVFREAG</sequence>
<feature type="chain" id="PRO_5040344384" description="Amino acid transporter transmembrane domain-containing protein" evidence="11">
    <location>
        <begin position="21"/>
        <end position="173"/>
    </location>
</feature>
<keyword evidence="8 10" id="KW-0472">Membrane</keyword>
<feature type="domain" description="Amino acid transporter transmembrane" evidence="12">
    <location>
        <begin position="2"/>
        <end position="89"/>
    </location>
</feature>
<dbReference type="Proteomes" id="UP000717328">
    <property type="component" value="Unassembled WGS sequence"/>
</dbReference>
<evidence type="ECO:0000256" key="7">
    <source>
        <dbReference type="ARBA" id="ARBA00022989"/>
    </source>
</evidence>
<dbReference type="PANTHER" id="PTHR22950">
    <property type="entry name" value="AMINO ACID TRANSPORTER"/>
    <property type="match status" value="1"/>
</dbReference>